<evidence type="ECO:0000313" key="2">
    <source>
        <dbReference type="EMBL" id="EGS29031.1"/>
    </source>
</evidence>
<keyword evidence="3" id="KW-1185">Reference proteome</keyword>
<gene>
    <name evidence="2" type="ORF">GIG_03103</name>
</gene>
<feature type="domain" description="Integrase catalytic" evidence="1">
    <location>
        <begin position="239"/>
        <end position="346"/>
    </location>
</feature>
<dbReference type="PROSITE" id="PS50994">
    <property type="entry name" value="INTEGRASE"/>
    <property type="match status" value="1"/>
</dbReference>
<proteinExistence type="predicted"/>
<feature type="non-terminal residue" evidence="2">
    <location>
        <position position="346"/>
    </location>
</feature>
<comment type="caution">
    <text evidence="2">The sequence shown here is derived from an EMBL/GenBank/DDBJ whole genome shotgun (WGS) entry which is preliminary data.</text>
</comment>
<dbReference type="RefSeq" id="WP_006886716.1">
    <property type="nucleotide sequence ID" value="NZ_AFVJ01000029.1"/>
</dbReference>
<dbReference type="Proteomes" id="UP000005055">
    <property type="component" value="Unassembled WGS sequence"/>
</dbReference>
<dbReference type="PANTHER" id="PTHR46889">
    <property type="entry name" value="TRANSPOSASE INSF FOR INSERTION SEQUENCE IS3B-RELATED"/>
    <property type="match status" value="1"/>
</dbReference>
<dbReference type="GO" id="GO:0015074">
    <property type="term" value="P:DNA integration"/>
    <property type="evidence" value="ECO:0007669"/>
    <property type="project" value="InterPro"/>
</dbReference>
<dbReference type="EMBL" id="AFVJ01000029">
    <property type="protein sequence ID" value="EGS29031.1"/>
    <property type="molecule type" value="Genomic_DNA"/>
</dbReference>
<dbReference type="InterPro" id="IPR012337">
    <property type="entry name" value="RNaseH-like_sf"/>
</dbReference>
<dbReference type="GO" id="GO:0003676">
    <property type="term" value="F:nucleic acid binding"/>
    <property type="evidence" value="ECO:0007669"/>
    <property type="project" value="InterPro"/>
</dbReference>
<reference evidence="2 3" key="1">
    <citation type="journal article" date="2011" name="J. Bacteriol.">
        <title>Genome Sequence of Duck Pathogen Mycoplasma anatis Strain 1340.</title>
        <authorList>
            <person name="Guo Z."/>
            <person name="Chen P."/>
            <person name="Ren P."/>
            <person name="Kuang S."/>
            <person name="Zhou Z."/>
            <person name="Li Z."/>
            <person name="Liu M."/>
            <person name="Shi D."/>
            <person name="Xiao Y."/>
            <person name="Wang X."/>
            <person name="Zhou R."/>
            <person name="Jin H."/>
            <person name="Bi D."/>
        </authorList>
    </citation>
    <scope>NUCLEOTIDE SEQUENCE [LARGE SCALE GENOMIC DNA]</scope>
    <source>
        <strain evidence="2 3">1340</strain>
    </source>
</reference>
<dbReference type="Gene3D" id="3.30.420.10">
    <property type="entry name" value="Ribonuclease H-like superfamily/Ribonuclease H"/>
    <property type="match status" value="1"/>
</dbReference>
<dbReference type="PANTHER" id="PTHR46889:SF4">
    <property type="entry name" value="TRANSPOSASE INSO FOR INSERTION SEQUENCE ELEMENT IS911B-RELATED"/>
    <property type="match status" value="1"/>
</dbReference>
<dbReference type="Pfam" id="PF00665">
    <property type="entry name" value="rve"/>
    <property type="match status" value="1"/>
</dbReference>
<name>F9QDZ5_9BACT</name>
<accession>F9QDZ5</accession>
<dbReference type="InterPro" id="IPR001584">
    <property type="entry name" value="Integrase_cat-core"/>
</dbReference>
<dbReference type="SUPFAM" id="SSF53098">
    <property type="entry name" value="Ribonuclease H-like"/>
    <property type="match status" value="1"/>
</dbReference>
<dbReference type="eggNOG" id="COG2801">
    <property type="taxonomic scope" value="Bacteria"/>
</dbReference>
<dbReference type="InterPro" id="IPR036397">
    <property type="entry name" value="RNaseH_sf"/>
</dbReference>
<evidence type="ECO:0000259" key="1">
    <source>
        <dbReference type="PROSITE" id="PS50994"/>
    </source>
</evidence>
<protein>
    <submittedName>
        <fullName evidence="2">Putative IS1 transposase</fullName>
    </submittedName>
</protein>
<evidence type="ECO:0000313" key="3">
    <source>
        <dbReference type="Proteomes" id="UP000005055"/>
    </source>
</evidence>
<sequence length="346" mass="41273">MGKHLSSNHWFELINDWNNGLSRKIILEKYINFSGHWKLKANGIRTFFRTLKYRAKVYNKGMEYILTSKKHPSEMKKRGRPRKENKDQEIDWSDFKREELIEIAKRYVEITKDMPKREKTKESKALTETSITKISKLLKISRQSIYNTRKRDCSTKKWNSTIPEKYREEILEARRKHKNAGRTKLSKIMQNDFNIVLNERTLGRFLSKNNLNSEIRKRRRTKEIKDINYIGEDLVKRDYNDSQNLNIKCTDITYLPATKDAIQNHVYLSVIIDHRSKLVESFQLSFYNDLDLVMDNLNKNNFNNKTFIVHSDHGFQYTNERFIDKVKSLNGRTSYSRIGNSLDNRE</sequence>
<organism evidence="2 3">
    <name type="scientific">Mycoplasmopsis anatis 1340</name>
    <dbReference type="NCBI Taxonomy" id="1034808"/>
    <lineage>
        <taxon>Bacteria</taxon>
        <taxon>Bacillati</taxon>
        <taxon>Mycoplasmatota</taxon>
        <taxon>Mycoplasmoidales</taxon>
        <taxon>Metamycoplasmataceae</taxon>
        <taxon>Mycoplasmopsis</taxon>
    </lineage>
</organism>
<dbReference type="InterPro" id="IPR050900">
    <property type="entry name" value="Transposase_IS3/IS150/IS904"/>
</dbReference>
<dbReference type="AlphaFoldDB" id="F9QDZ5"/>